<evidence type="ECO:0000256" key="3">
    <source>
        <dbReference type="SAM" id="Phobius"/>
    </source>
</evidence>
<accession>Q70HC0</accession>
<dbReference type="Proteomes" id="UP000150838">
    <property type="component" value="Segment"/>
</dbReference>
<dbReference type="Pfam" id="PF01223">
    <property type="entry name" value="Endonuclease_NS"/>
    <property type="match status" value="1"/>
</dbReference>
<dbReference type="InterPro" id="IPR001604">
    <property type="entry name" value="Endo_G_ENPP1-like_dom"/>
</dbReference>
<dbReference type="SUPFAM" id="SSF53649">
    <property type="entry name" value="Alkaline phosphatase-like"/>
    <property type="match status" value="1"/>
</dbReference>
<dbReference type="SUPFAM" id="SSF54060">
    <property type="entry name" value="His-Me finger endonucleases"/>
    <property type="match status" value="1"/>
</dbReference>
<proteinExistence type="predicted"/>
<organismHost>
    <name type="scientific">Vertebrata</name>
    <name type="common">vertebrates</name>
    <dbReference type="NCBI Taxonomy" id="7742"/>
</organismHost>
<dbReference type="PANTHER" id="PTHR10151">
    <property type="entry name" value="ECTONUCLEOTIDE PYROPHOSPHATASE/PHOSPHODIESTERASE"/>
    <property type="match status" value="1"/>
</dbReference>
<reference evidence="7 8" key="2">
    <citation type="journal article" date="2004" name="J. Gen. Virol.">
        <title>Comparison of the genome sequence of FP9, an attenuated, tissue culture-adapted European fowlpox virus, with those of virulent American and European viruses.</title>
        <authorList>
            <person name="Skinner M.A."/>
            <person name="Laidlaw S.M."/>
        </authorList>
    </citation>
    <scope>NUCLEOTIDE SEQUENCE [LARGE SCALE GENOMIC DNA]</scope>
    <source>
        <strain evidence="7">HP1-438 Munich</strain>
    </source>
</reference>
<keyword evidence="3" id="KW-1133">Transmembrane helix</keyword>
<dbReference type="InterPro" id="IPR002591">
    <property type="entry name" value="Phosphodiest/P_Trfase"/>
</dbReference>
<dbReference type="GO" id="GO:0046034">
    <property type="term" value="P:ATP metabolic process"/>
    <property type="evidence" value="ECO:0007669"/>
    <property type="project" value="TreeGrafter"/>
</dbReference>
<dbReference type="Gene3D" id="3.40.720.10">
    <property type="entry name" value="Alkaline Phosphatase, subunit A"/>
    <property type="match status" value="1"/>
</dbReference>
<evidence type="ECO:0000313" key="6">
    <source>
        <dbReference type="EMBL" id="CAA07014.1"/>
    </source>
</evidence>
<keyword evidence="2" id="KW-0325">Glycoprotein</keyword>
<accession>O90761</accession>
<dbReference type="Pfam" id="PF01663">
    <property type="entry name" value="Phosphodiest"/>
    <property type="match status" value="1"/>
</dbReference>
<dbReference type="EC" id="3.1.4.1" evidence="6"/>
<dbReference type="CDD" id="cd00091">
    <property type="entry name" value="NUC"/>
    <property type="match status" value="1"/>
</dbReference>
<keyword evidence="3" id="KW-0812">Transmembrane</keyword>
<dbReference type="GO" id="GO:0030505">
    <property type="term" value="P:inorganic diphosphate transport"/>
    <property type="evidence" value="ECO:0007669"/>
    <property type="project" value="TreeGrafter"/>
</dbReference>
<dbReference type="Gene3D" id="3.30.1360.180">
    <property type="match status" value="1"/>
</dbReference>
<dbReference type="InterPro" id="IPR044925">
    <property type="entry name" value="His-Me_finger_sf"/>
</dbReference>
<dbReference type="GO" id="GO:0003676">
    <property type="term" value="F:nucleic acid binding"/>
    <property type="evidence" value="ECO:0007669"/>
    <property type="project" value="InterPro"/>
</dbReference>
<evidence type="ECO:0000256" key="2">
    <source>
        <dbReference type="ARBA" id="ARBA00023180"/>
    </source>
</evidence>
<dbReference type="SMR" id="O90761"/>
<gene>
    <name evidence="6" type="primary">pc1</name>
    <name evidence="7" type="synonym">fp9.030</name>
</gene>
<dbReference type="SMART" id="SM00477">
    <property type="entry name" value="NUC"/>
    <property type="match status" value="1"/>
</dbReference>
<reference evidence="6" key="1">
    <citation type="journal article" date="1998" name="J. Virol.">
        <title>Fowlpox virus encodes nonessential homologs of cellular alpha-SNAP, PC-1, and an orphan human homolog of a secreted nematode protein.</title>
        <authorList>
            <person name="Laidlaw S.M."/>
            <person name="Anwar M.A."/>
            <person name="Thomas W."/>
            <person name="Green P."/>
            <person name="Shaw K."/>
            <person name="Skinner M.A."/>
        </authorList>
    </citation>
    <scope>NUCLEOTIDE SEQUENCE</scope>
    <source>
        <strain evidence="6">FP-9</strain>
    </source>
</reference>
<organism evidence="6">
    <name type="scientific">Fowlpox virus</name>
    <name type="common">FPV</name>
    <dbReference type="NCBI Taxonomy" id="10261"/>
    <lineage>
        <taxon>Viruses</taxon>
        <taxon>Varidnaviria</taxon>
        <taxon>Bamfordvirae</taxon>
        <taxon>Nucleocytoviricota</taxon>
        <taxon>Pokkesviricetes</taxon>
        <taxon>Chitovirales</taxon>
        <taxon>Poxviridae</taxon>
        <taxon>Chordopoxvirinae</taxon>
        <taxon>Avipoxvirus</taxon>
        <taxon>Avipoxvirus fowlpox</taxon>
    </lineage>
</organism>
<dbReference type="Gene3D" id="3.40.570.10">
    <property type="entry name" value="Extracellular Endonuclease, subunit A"/>
    <property type="match status" value="1"/>
</dbReference>
<dbReference type="GO" id="GO:0046872">
    <property type="term" value="F:metal ion binding"/>
    <property type="evidence" value="ECO:0007669"/>
    <property type="project" value="InterPro"/>
</dbReference>
<evidence type="ECO:0000256" key="1">
    <source>
        <dbReference type="ARBA" id="ARBA00022801"/>
    </source>
</evidence>
<dbReference type="InterPro" id="IPR044929">
    <property type="entry name" value="DNA/RNA_non-sp_Endonuclease_sf"/>
</dbReference>
<keyword evidence="1 6" id="KW-0378">Hydrolase</keyword>
<feature type="domain" description="DNA/RNA non-specific endonuclease/pyrophosphatase/phosphodiesterase" evidence="5">
    <location>
        <begin position="580"/>
        <end position="806"/>
    </location>
</feature>
<evidence type="ECO:0000259" key="4">
    <source>
        <dbReference type="SMART" id="SM00477"/>
    </source>
</evidence>
<dbReference type="EMBL" id="AJ006408">
    <property type="protein sequence ID" value="CAA07014.1"/>
    <property type="molecule type" value="Genomic_DNA"/>
</dbReference>
<keyword evidence="3" id="KW-0472">Membrane</keyword>
<dbReference type="InterPro" id="IPR020821">
    <property type="entry name" value="ENPP1-3/EXOG-like_nuc-like"/>
</dbReference>
<protein>
    <submittedName>
        <fullName evidence="6">Alkaline phosphodiesterase I</fullName>
        <ecNumber evidence="6">3.1.4.1</ecNumber>
    </submittedName>
    <submittedName>
        <fullName evidence="7">Putative alkaline phosphodiesterase</fullName>
    </submittedName>
</protein>
<dbReference type="EMBL" id="AJ581527">
    <property type="protein sequence ID" value="CAE52576.1"/>
    <property type="molecule type" value="Genomic_DNA"/>
</dbReference>
<evidence type="ECO:0000259" key="5">
    <source>
        <dbReference type="SMART" id="SM00892"/>
    </source>
</evidence>
<dbReference type="InterPro" id="IPR017850">
    <property type="entry name" value="Alkaline_phosphatase_core_sf"/>
</dbReference>
<dbReference type="CDD" id="cd16018">
    <property type="entry name" value="Enpp"/>
    <property type="match status" value="1"/>
</dbReference>
<dbReference type="SMART" id="SM00892">
    <property type="entry name" value="Endonuclease_NS"/>
    <property type="match status" value="1"/>
</dbReference>
<evidence type="ECO:0000313" key="8">
    <source>
        <dbReference type="Proteomes" id="UP000150838"/>
    </source>
</evidence>
<sequence>MSMKNSTTMDHGYQSDEDMSIHSDNYTLYPVKEESKECISDEDNSSIIDKEKKVDIFYTIPIKKRKCETRDILLYSLATIAAISVIMIPLCLLFGYRDSRLGGCISFQVTCPPEFERPPLILIAMNGFRYDYLNKWEKYIPTIKDLMEHGVTAPMRPVYPTNTFPNLYSIVTGLYPISHGITDNEFIDRGTDIEFTIASEETEEVEWFGGEPIWTTIMKNGFKSATFFWPGSDKVVPRKRPTMYRSYNKSVPYEERINTVLRWLKMDTGYRPYFYALYLEEPGSSGYEYGTDDERVGKALEKVDKAIALLMKGLKDLQLIGCANLILVSDHGMSNVDPKKIVNLKDYITNNDVVIKPGATPVIKPQNLNHIRLFDYDGIISSTSCVMDDQPFIVSYRSRLPKRLHYGSGFRTEILGVYLEEGWQSTDENGNLKHRSGGFHGSDNSFQDMTAVFLGYGPAFLDDVRVPIFDNIELYNMMCEILGINPANNNGTVGSLNNILRNSRYTHVSSLDIITIESECDRHAYVGDHLKGCTCKNIDRFSSKGNKEDSSRTRSSSYIYNLPFGKPAVLLNRHHHCIIKNDNYVTAYSKVNRLPLWTSFSIDITYNSTNIYNKTCYLQDMRVMYYKEPCRYYSTQKDVTYGYLYPARATDFQSLLETNTVPMYRNFKKIWEVFMSSILIEYVQKHHVVNVMVGPVFDSNSNGIRDSDWLISMSSGYNNKVYIPSDYFVILTYCKDKDSSLNDCYSNIKTESFVVPNSDTYYNESCSRENITSVSYVRKIFSLHRVRIKDIETVTSMSFYRNVYKTSSNVAYLKTYM</sequence>
<feature type="domain" description="ENPP1-3/EXOG-like endonuclease/phosphodiesterase" evidence="4">
    <location>
        <begin position="581"/>
        <end position="806"/>
    </location>
</feature>
<dbReference type="GO" id="GO:0009143">
    <property type="term" value="P:nucleoside triphosphate catabolic process"/>
    <property type="evidence" value="ECO:0007669"/>
    <property type="project" value="TreeGrafter"/>
</dbReference>
<dbReference type="GO" id="GO:0004551">
    <property type="term" value="F:dinucleotide phosphatase activity"/>
    <property type="evidence" value="ECO:0007669"/>
    <property type="project" value="TreeGrafter"/>
</dbReference>
<dbReference type="PANTHER" id="PTHR10151:SF77">
    <property type="entry name" value="ECTONUCLEOTIDE PYROPHOSPHATASE_PHOSPHODIESTERASE FAMILY MEMBER 1"/>
    <property type="match status" value="1"/>
</dbReference>
<feature type="transmembrane region" description="Helical" evidence="3">
    <location>
        <begin position="72"/>
        <end position="96"/>
    </location>
</feature>
<evidence type="ECO:0000313" key="7">
    <source>
        <dbReference type="EMBL" id="CAE52576.1"/>
    </source>
</evidence>
<name>O90761_FOWPV</name>
<dbReference type="GO" id="GO:0004528">
    <property type="term" value="F:phosphodiesterase I activity"/>
    <property type="evidence" value="ECO:0007669"/>
    <property type="project" value="UniProtKB-EC"/>
</dbReference>